<organism evidence="1 2">
    <name type="scientific">Pectobacterium araliae</name>
    <dbReference type="NCBI Taxonomy" id="3073862"/>
    <lineage>
        <taxon>Bacteria</taxon>
        <taxon>Pseudomonadati</taxon>
        <taxon>Pseudomonadota</taxon>
        <taxon>Gammaproteobacteria</taxon>
        <taxon>Enterobacterales</taxon>
        <taxon>Pectobacteriaceae</taxon>
        <taxon>Pectobacterium</taxon>
    </lineage>
</organism>
<dbReference type="Proteomes" id="UP001377830">
    <property type="component" value="Chromosome"/>
</dbReference>
<sequence>MSIFFVAIDGIGFKWIIIYSRINMLSGKKTALAFSIFFTTKNNDDKRGMVTHTSSYCRVL</sequence>
<name>A0AAN0MLN8_9GAMM</name>
<proteinExistence type="predicted"/>
<evidence type="ECO:0000313" key="2">
    <source>
        <dbReference type="Proteomes" id="UP001377830"/>
    </source>
</evidence>
<evidence type="ECO:0000313" key="1">
    <source>
        <dbReference type="EMBL" id="BES85592.1"/>
    </source>
</evidence>
<gene>
    <name evidence="1" type="ORF">PEC302110_26890</name>
</gene>
<accession>A0AAN0MLN8</accession>
<protein>
    <submittedName>
        <fullName evidence="1">Uncharacterized protein</fullName>
    </submittedName>
</protein>
<reference evidence="2" key="1">
    <citation type="journal article" date="2024" name="Int. J. Syst. Evol. Microbiol.">
        <title>Pectobacterium araliae sp. nov., a pathogen causing bacterial soft rot of Japanese angelica tree in Japan.</title>
        <authorList>
            <person name="Sawada H."/>
            <person name="Someya N."/>
            <person name="Morohoshi T."/>
            <person name="Ono M."/>
            <person name="Satou M."/>
        </authorList>
    </citation>
    <scope>NUCLEOTIDE SEQUENCE [LARGE SCALE GENOMIC DNA]</scope>
    <source>
        <strain evidence="2">MAFF 302110</strain>
    </source>
</reference>
<dbReference type="AlphaFoldDB" id="A0AAN0MLN8"/>
<dbReference type="KEGG" id="parl:PEC302110_26890"/>
<dbReference type="EMBL" id="AP028908">
    <property type="protein sequence ID" value="BES85592.1"/>
    <property type="molecule type" value="Genomic_DNA"/>
</dbReference>
<keyword evidence="2" id="KW-1185">Reference proteome</keyword>